<dbReference type="InterPro" id="IPR004101">
    <property type="entry name" value="Mur_ligase_C"/>
</dbReference>
<accession>A0ABY8WYD2</accession>
<organism evidence="6 7">
    <name type="scientific">Candidatus Southlakia epibionticum</name>
    <dbReference type="NCBI Taxonomy" id="3043284"/>
    <lineage>
        <taxon>Bacteria</taxon>
        <taxon>Candidatus Saccharimonadota</taxon>
        <taxon>Candidatus Saccharimonadia</taxon>
        <taxon>Candidatus Saccharimonadales</taxon>
        <taxon>Candidatus Saccharimonadaceae</taxon>
        <taxon>Candidatus Southlakia</taxon>
    </lineage>
</organism>
<keyword evidence="2" id="KW-0547">Nucleotide-binding</keyword>
<dbReference type="InterPro" id="IPR013221">
    <property type="entry name" value="Mur_ligase_cen"/>
</dbReference>
<dbReference type="InterPro" id="IPR036565">
    <property type="entry name" value="Mur-like_cat_sf"/>
</dbReference>
<dbReference type="InterPro" id="IPR051046">
    <property type="entry name" value="MurCDEF_CellWall_CoF430Synth"/>
</dbReference>
<proteinExistence type="predicted"/>
<dbReference type="SUPFAM" id="SSF53623">
    <property type="entry name" value="MurD-like peptide ligases, catalytic domain"/>
    <property type="match status" value="1"/>
</dbReference>
<dbReference type="Gene3D" id="3.90.190.20">
    <property type="entry name" value="Mur ligase, C-terminal domain"/>
    <property type="match status" value="1"/>
</dbReference>
<protein>
    <submittedName>
        <fullName evidence="6">UDP-N-acetylmuramoyl-tripeptide--D-alanyl-D-alanine ligase</fullName>
    </submittedName>
</protein>
<dbReference type="RefSeq" id="WP_376753756.1">
    <property type="nucleotide sequence ID" value="NZ_CP124550.1"/>
</dbReference>
<dbReference type="Pfam" id="PF08245">
    <property type="entry name" value="Mur_ligase_M"/>
    <property type="match status" value="1"/>
</dbReference>
<sequence length="426" mass="46986">MFKKYVLKKMKRYVIDYFAYHPEIKLIVIAGSVGKTSTKRALGDLLVQRYRVRMHEGNHNSEVSVPLAILGIALPTKLKNPFSWFGVFRAARRRIRQPTDVDVIVQELGVDHPGDMAAFGEYLRPDIALVTAVTPEHMEFFGTIEAVAQEELSVLSFSKVGLINRDDIDGRFADLINNPNFSTYGTSGSAEFRFEPQRFDADVGYSGTIIASEYGSFPATIKVAGEHSLRPIMGAVAAAIMFGFAPEEVVRGLSMIKPVPGRMNILHGIGGVTVIDDTYNSSPAAAAAALQTLYSFDDAAERIVVLGDMRELGASSQMEHEKLGSMCDPNLLAWVVTVGPESEHYIAPAARRRGCQVHIARNAIEAGEFVRSVTQGNAIVLVKGSQDTIYLEECVKVLCNMTEDVKLVRQDAQWMAKKEAFFQQFK</sequence>
<dbReference type="Gene3D" id="3.40.1190.10">
    <property type="entry name" value="Mur-like, catalytic domain"/>
    <property type="match status" value="1"/>
</dbReference>
<keyword evidence="1 6" id="KW-0436">Ligase</keyword>
<dbReference type="GO" id="GO:0016874">
    <property type="term" value="F:ligase activity"/>
    <property type="evidence" value="ECO:0007669"/>
    <property type="project" value="UniProtKB-KW"/>
</dbReference>
<dbReference type="SUPFAM" id="SSF53244">
    <property type="entry name" value="MurD-like peptide ligases, peptide-binding domain"/>
    <property type="match status" value="1"/>
</dbReference>
<feature type="domain" description="Mur ligase central" evidence="5">
    <location>
        <begin position="29"/>
        <end position="239"/>
    </location>
</feature>
<evidence type="ECO:0000313" key="7">
    <source>
        <dbReference type="Proteomes" id="UP001177295"/>
    </source>
</evidence>
<evidence type="ECO:0000259" key="4">
    <source>
        <dbReference type="Pfam" id="PF02875"/>
    </source>
</evidence>
<keyword evidence="7" id="KW-1185">Reference proteome</keyword>
<dbReference type="PANTHER" id="PTHR43024">
    <property type="entry name" value="UDP-N-ACETYLMURAMOYL-TRIPEPTIDE--D-ALANYL-D-ALANINE LIGASE"/>
    <property type="match status" value="1"/>
</dbReference>
<dbReference type="Proteomes" id="UP001177295">
    <property type="component" value="Chromosome"/>
</dbReference>
<evidence type="ECO:0000256" key="3">
    <source>
        <dbReference type="ARBA" id="ARBA00022840"/>
    </source>
</evidence>
<gene>
    <name evidence="6" type="ORF">SEML1_0599</name>
</gene>
<feature type="domain" description="Mur ligase C-terminal" evidence="4">
    <location>
        <begin position="261"/>
        <end position="385"/>
    </location>
</feature>
<evidence type="ECO:0000313" key="6">
    <source>
        <dbReference type="EMBL" id="WIO46217.1"/>
    </source>
</evidence>
<dbReference type="Pfam" id="PF02875">
    <property type="entry name" value="Mur_ligase_C"/>
    <property type="match status" value="1"/>
</dbReference>
<evidence type="ECO:0000259" key="5">
    <source>
        <dbReference type="Pfam" id="PF08245"/>
    </source>
</evidence>
<dbReference type="PANTHER" id="PTHR43024:SF1">
    <property type="entry name" value="UDP-N-ACETYLMURAMOYL-TRIPEPTIDE--D-ALANYL-D-ALANINE LIGASE"/>
    <property type="match status" value="1"/>
</dbReference>
<evidence type="ECO:0000256" key="1">
    <source>
        <dbReference type="ARBA" id="ARBA00022598"/>
    </source>
</evidence>
<reference evidence="6 7" key="1">
    <citation type="journal article" date="2023" name="Cell">
        <title>Genetic manipulation of Patescibacteria provides mechanistic insights into microbial dark matter and the epibiotic lifestyle.</title>
        <authorList>
            <person name="Wang Y."/>
            <person name="Gallagher L.A."/>
            <person name="Andrade P.A."/>
            <person name="Liu A."/>
            <person name="Humphreys I.R."/>
            <person name="Turkarslan S."/>
            <person name="Cutler K.J."/>
            <person name="Arrieta-Ortiz M.L."/>
            <person name="Li Y."/>
            <person name="Radey M.C."/>
            <person name="McLean J.S."/>
            <person name="Cong Q."/>
            <person name="Baker D."/>
            <person name="Baliga N.S."/>
            <person name="Peterson S.B."/>
            <person name="Mougous J.D."/>
        </authorList>
    </citation>
    <scope>NUCLEOTIDE SEQUENCE [LARGE SCALE GENOMIC DNA]</scope>
    <source>
        <strain evidence="6 7">ML1</strain>
    </source>
</reference>
<dbReference type="InterPro" id="IPR036615">
    <property type="entry name" value="Mur_ligase_C_dom_sf"/>
</dbReference>
<keyword evidence="3" id="KW-0067">ATP-binding</keyword>
<name>A0ABY8WYD2_9BACT</name>
<evidence type="ECO:0000256" key="2">
    <source>
        <dbReference type="ARBA" id="ARBA00022741"/>
    </source>
</evidence>
<dbReference type="EMBL" id="CP124550">
    <property type="protein sequence ID" value="WIO46217.1"/>
    <property type="molecule type" value="Genomic_DNA"/>
</dbReference>